<dbReference type="InterPro" id="IPR013956">
    <property type="entry name" value="E3_ubiquit_lig_Bre1"/>
</dbReference>
<comment type="pathway">
    <text evidence="3 14">Protein modification; protein ubiquitination.</text>
</comment>
<evidence type="ECO:0000256" key="13">
    <source>
        <dbReference type="PROSITE-ProRule" id="PRU00175"/>
    </source>
</evidence>
<comment type="catalytic activity">
    <reaction evidence="1 14">
        <text>S-ubiquitinyl-[E2 ubiquitin-conjugating enzyme]-L-cysteine + [acceptor protein]-L-lysine = [E2 ubiquitin-conjugating enzyme]-L-cysteine + N(6)-ubiquitinyl-[acceptor protein]-L-lysine.</text>
        <dbReference type="EC" id="2.3.2.27"/>
    </reaction>
</comment>
<dbReference type="SMART" id="SM00184">
    <property type="entry name" value="RING"/>
    <property type="match status" value="1"/>
</dbReference>
<keyword evidence="7 13" id="KW-0863">Zinc-finger</keyword>
<feature type="compositionally biased region" description="Low complexity" evidence="16">
    <location>
        <begin position="263"/>
        <end position="272"/>
    </location>
</feature>
<evidence type="ECO:0000256" key="16">
    <source>
        <dbReference type="SAM" id="MobiDB-lite"/>
    </source>
</evidence>
<dbReference type="GO" id="GO:0008270">
    <property type="term" value="F:zinc ion binding"/>
    <property type="evidence" value="ECO:0007669"/>
    <property type="project" value="UniProtKB-KW"/>
</dbReference>
<dbReference type="GO" id="GO:0016567">
    <property type="term" value="P:protein ubiquitination"/>
    <property type="evidence" value="ECO:0007669"/>
    <property type="project" value="UniProtKB-UniRule"/>
</dbReference>
<keyword evidence="11 14" id="KW-0175">Coiled coil</keyword>
<dbReference type="GO" id="GO:0006325">
    <property type="term" value="P:chromatin organization"/>
    <property type="evidence" value="ECO:0007669"/>
    <property type="project" value="UniProtKB-KW"/>
</dbReference>
<evidence type="ECO:0000256" key="10">
    <source>
        <dbReference type="ARBA" id="ARBA00022853"/>
    </source>
</evidence>
<feature type="coiled-coil region" evidence="15">
    <location>
        <begin position="332"/>
        <end position="402"/>
    </location>
</feature>
<dbReference type="EC" id="2.3.2.27" evidence="14"/>
<comment type="similarity">
    <text evidence="4 14">Belongs to the BRE1 family.</text>
</comment>
<dbReference type="CDD" id="cd16499">
    <property type="entry name" value="RING-HC_Bre1-like"/>
    <property type="match status" value="1"/>
</dbReference>
<feature type="coiled-coil region" evidence="15">
    <location>
        <begin position="434"/>
        <end position="481"/>
    </location>
</feature>
<keyword evidence="6 14" id="KW-0479">Metal-binding</keyword>
<dbReference type="PANTHER" id="PTHR23163">
    <property type="entry name" value="RING FINGER PROTEIN-RELATED"/>
    <property type="match status" value="1"/>
</dbReference>
<dbReference type="SUPFAM" id="SSF57850">
    <property type="entry name" value="RING/U-box"/>
    <property type="match status" value="1"/>
</dbReference>
<feature type="coiled-coil region" evidence="15">
    <location>
        <begin position="640"/>
        <end position="814"/>
    </location>
</feature>
<comment type="caution">
    <text evidence="18">The sequence shown here is derived from an EMBL/GenBank/DDBJ whole genome shotgun (WGS) entry which is preliminary data.</text>
</comment>
<dbReference type="Pfam" id="PF13923">
    <property type="entry name" value="zf-C3HC4_2"/>
    <property type="match status" value="1"/>
</dbReference>
<dbReference type="UniPathway" id="UPA00143"/>
<feature type="region of interest" description="Disordered" evidence="16">
    <location>
        <begin position="263"/>
        <end position="316"/>
    </location>
</feature>
<dbReference type="PANTHER" id="PTHR23163:SF0">
    <property type="entry name" value="E3 UBIQUITIN-PROTEIN LIGASE BRE1"/>
    <property type="match status" value="1"/>
</dbReference>
<dbReference type="InterPro" id="IPR001841">
    <property type="entry name" value="Znf_RING"/>
</dbReference>
<evidence type="ECO:0000256" key="11">
    <source>
        <dbReference type="ARBA" id="ARBA00023054"/>
    </source>
</evidence>
<evidence type="ECO:0000256" key="15">
    <source>
        <dbReference type="SAM" id="Coils"/>
    </source>
</evidence>
<sequence length="890" mass="96365">MANILEQKSLEQRVNVLAHQNQRLAVQLEEKRKASKALEDKVAAYEQKEQEYEQTLLCVNRVWSQFTDAISHLCTGLAGQAELRAPATGGVAAVRDPFLQRLVSDAAQAKPLVDSQKRTDAELSDVEQALQERARSCKDALASVLDTIRAVQARQDDLNVQLRASVGSASDASASLQAENERLTAEVAVLRKELDGSRAQSTCASDELRLSEDRRLEAENRIRQLQNELADAEQELSNVHKKYLTLKNAAASTAAAAAPGSAAADAAGAGPSRQGSLGGPLPSAPSAGANGAAGAAAGAGAGAGGSATPAAPPDPDVMDELVELQALLTKRTADLEKEKEAHCKTRRELQEAQARVGDEAWVPHTRTFALAQQQAAALGEALAARQRELEALARERDEALREAANRGTVAASEAAMRSKLAAQERAFRELQFGKADADRARAEAEAALQRERARAGNAKTVAELQALIASLQAQVAQQAARAKLEKISQERLEAGSREVVEAAAALAARDMECQRLRDSLARRDGEAEEARRRETGLKEAIVDLRAFVEVLTTYCSDPRDVVEVRASEAALRAQVAELKQQLQGHALNAAVRELGSSEEAARGQLELAAVEADELRLGLGRAQRQRDETAAQLAASRSECELYTQEIEAMAAAYEELQAQNLRLVASLAERDEATNAIVAERLKLSQQVPQLQEAADAARAESERLQRELAELGAVREAAERDTARLAAELAAVKEQIRAAAARVDAAAAEVRRRDDTLAQLQQTLEGSARQVELKRQALEEADQKHVKEKTKRQRVEEEVKALQGKVDKLKKAQGPAGAARELQEEVDAMRQLLNCNVCHERQKNRIITKCCHVFCDVCIDRTLTARNRKCPGCGIVFAKGDIKTFFFT</sequence>
<keyword evidence="9 14" id="KW-0862">Zinc</keyword>
<protein>
    <recommendedName>
        <fullName evidence="14">E3 ubiquitin protein ligase</fullName>
        <ecNumber evidence="14">2.3.2.27</ecNumber>
    </recommendedName>
</protein>
<evidence type="ECO:0000256" key="12">
    <source>
        <dbReference type="ARBA" id="ARBA00023242"/>
    </source>
</evidence>
<gene>
    <name evidence="18" type="ORF">HYH03_009523</name>
</gene>
<proteinExistence type="inferred from homology"/>
<evidence type="ECO:0000256" key="3">
    <source>
        <dbReference type="ARBA" id="ARBA00004906"/>
    </source>
</evidence>
<dbReference type="PROSITE" id="PS50089">
    <property type="entry name" value="ZF_RING_2"/>
    <property type="match status" value="1"/>
</dbReference>
<evidence type="ECO:0000313" key="18">
    <source>
        <dbReference type="EMBL" id="KAG2492283.1"/>
    </source>
</evidence>
<evidence type="ECO:0000256" key="1">
    <source>
        <dbReference type="ARBA" id="ARBA00000900"/>
    </source>
</evidence>
<feature type="coiled-coil region" evidence="15">
    <location>
        <begin position="173"/>
        <end position="249"/>
    </location>
</feature>
<feature type="coiled-coil region" evidence="15">
    <location>
        <begin position="21"/>
        <end position="55"/>
    </location>
</feature>
<evidence type="ECO:0000256" key="7">
    <source>
        <dbReference type="ARBA" id="ARBA00022771"/>
    </source>
</evidence>
<evidence type="ECO:0000256" key="8">
    <source>
        <dbReference type="ARBA" id="ARBA00022786"/>
    </source>
</evidence>
<feature type="coiled-coil region" evidence="15">
    <location>
        <begin position="561"/>
        <end position="588"/>
    </location>
</feature>
<dbReference type="EMBL" id="JAEHOE010000046">
    <property type="protein sequence ID" value="KAG2492283.1"/>
    <property type="molecule type" value="Genomic_DNA"/>
</dbReference>
<dbReference type="InterPro" id="IPR013083">
    <property type="entry name" value="Znf_RING/FYVE/PHD"/>
</dbReference>
<evidence type="ECO:0000256" key="14">
    <source>
        <dbReference type="RuleBase" id="RU365038"/>
    </source>
</evidence>
<evidence type="ECO:0000256" key="5">
    <source>
        <dbReference type="ARBA" id="ARBA00022679"/>
    </source>
</evidence>
<feature type="domain" description="RING-type" evidence="17">
    <location>
        <begin position="837"/>
        <end position="875"/>
    </location>
</feature>
<dbReference type="InterPro" id="IPR017907">
    <property type="entry name" value="Znf_RING_CS"/>
</dbReference>
<evidence type="ECO:0000313" key="19">
    <source>
        <dbReference type="Proteomes" id="UP000612055"/>
    </source>
</evidence>
<dbReference type="OrthoDB" id="10266039at2759"/>
<evidence type="ECO:0000256" key="4">
    <source>
        <dbReference type="ARBA" id="ARBA00005555"/>
    </source>
</evidence>
<reference evidence="18" key="1">
    <citation type="journal article" date="2020" name="bioRxiv">
        <title>Comparative genomics of Chlamydomonas.</title>
        <authorList>
            <person name="Craig R.J."/>
            <person name="Hasan A.R."/>
            <person name="Ness R.W."/>
            <person name="Keightley P.D."/>
        </authorList>
    </citation>
    <scope>NUCLEOTIDE SEQUENCE</scope>
    <source>
        <strain evidence="18">CCAP 11/70</strain>
    </source>
</reference>
<accession>A0A836BYG6</accession>
<organism evidence="18 19">
    <name type="scientific">Edaphochlamys debaryana</name>
    <dbReference type="NCBI Taxonomy" id="47281"/>
    <lineage>
        <taxon>Eukaryota</taxon>
        <taxon>Viridiplantae</taxon>
        <taxon>Chlorophyta</taxon>
        <taxon>core chlorophytes</taxon>
        <taxon>Chlorophyceae</taxon>
        <taxon>CS clade</taxon>
        <taxon>Chlamydomonadales</taxon>
        <taxon>Chlamydomonadales incertae sedis</taxon>
        <taxon>Edaphochlamys</taxon>
    </lineage>
</organism>
<dbReference type="Proteomes" id="UP000612055">
    <property type="component" value="Unassembled WGS sequence"/>
</dbReference>
<name>A0A836BYG6_9CHLO</name>
<evidence type="ECO:0000259" key="17">
    <source>
        <dbReference type="PROSITE" id="PS50089"/>
    </source>
</evidence>
<keyword evidence="8 14" id="KW-0833">Ubl conjugation pathway</keyword>
<dbReference type="GO" id="GO:0033503">
    <property type="term" value="C:HULC complex"/>
    <property type="evidence" value="ECO:0007669"/>
    <property type="project" value="TreeGrafter"/>
</dbReference>
<dbReference type="PROSITE" id="PS00518">
    <property type="entry name" value="ZF_RING_1"/>
    <property type="match status" value="1"/>
</dbReference>
<comment type="subcellular location">
    <subcellularLocation>
        <location evidence="2 14">Nucleus</location>
    </subcellularLocation>
</comment>
<keyword evidence="19" id="KW-1185">Reference proteome</keyword>
<dbReference type="GO" id="GO:0005634">
    <property type="term" value="C:nucleus"/>
    <property type="evidence" value="ECO:0007669"/>
    <property type="project" value="UniProtKB-SubCell"/>
</dbReference>
<dbReference type="Gene3D" id="3.30.40.10">
    <property type="entry name" value="Zinc/RING finger domain, C3HC4 (zinc finger)"/>
    <property type="match status" value="1"/>
</dbReference>
<evidence type="ECO:0000256" key="2">
    <source>
        <dbReference type="ARBA" id="ARBA00004123"/>
    </source>
</evidence>
<dbReference type="GO" id="GO:0061630">
    <property type="term" value="F:ubiquitin protein ligase activity"/>
    <property type="evidence" value="ECO:0007669"/>
    <property type="project" value="UniProtKB-EC"/>
</dbReference>
<feature type="compositionally biased region" description="Low complexity" evidence="16">
    <location>
        <begin position="279"/>
        <end position="296"/>
    </location>
</feature>
<keyword evidence="12 14" id="KW-0539">Nucleus</keyword>
<evidence type="ECO:0000256" key="9">
    <source>
        <dbReference type="ARBA" id="ARBA00022833"/>
    </source>
</evidence>
<keyword evidence="10 14" id="KW-0156">Chromatin regulator</keyword>
<dbReference type="AlphaFoldDB" id="A0A836BYG6"/>
<keyword evidence="5 14" id="KW-0808">Transferase</keyword>
<evidence type="ECO:0000256" key="6">
    <source>
        <dbReference type="ARBA" id="ARBA00022723"/>
    </source>
</evidence>